<gene>
    <name evidence="1" type="ORF">D5086_007037</name>
</gene>
<sequence length="669" mass="74618">MEQELLKQVIDGRESGVTFDQFPYYLSEQTRVLLTSAAYVHLKHAEASKYTRNLSPASRTILLSGPAEPYQQMLAKALAHFFEAKLLLLDATDFSLKIQSKYGANKESLFKRSTSETTLERLSGFFGSFSILPQKEEPNGTLRRQSNGVDIPSRGLDSSHNPPKIRRNSSAAANLSNDITQSTPANTAPSRHMSSWSFDEKILIQSLYKVLVYVSKTSPIVLYLRDVEKISFRLTRIYNLFQKMFDKLSGSVLILGSRVVNLSNDSREVDERLTALFPYNIEIKPPEDETHLVSFKNRLEEDMKMIQVRDNRNHIMEVISANDLDCDGSDSVCVADTMALSNYMEEIVVSAISYHLMNSKYPEYRNGKLVVSSKSLSHGLSIFQESKSTGKDSLKLEAKAETSKEKGKNATVTMKPGTKAEGVNAENKSEVEKKASGVKADGEDSLPASKARLFWIALFTLAAKVSPTIIFVDEVDSMLGQRSRAGEHEAVRKIKNEFMTHWDGVLTHQLTALSILVSLVVHSSFLCICTLPCFISETERIMVGLPSSEHRESILKTLLGKEKVEGVDFKKLATMTEGYSGSDLKNLCTTAAYRPVRELIQQERLKDLVKNQRAEAAQKSGEATDTKGEEKEERVINLRPLTMEDFELAKSQVAASFAAEGASMNELKQ</sequence>
<organism evidence="1 2">
    <name type="scientific">Populus alba</name>
    <name type="common">White poplar</name>
    <dbReference type="NCBI Taxonomy" id="43335"/>
    <lineage>
        <taxon>Eukaryota</taxon>
        <taxon>Viridiplantae</taxon>
        <taxon>Streptophyta</taxon>
        <taxon>Embryophyta</taxon>
        <taxon>Tracheophyta</taxon>
        <taxon>Spermatophyta</taxon>
        <taxon>Magnoliopsida</taxon>
        <taxon>eudicotyledons</taxon>
        <taxon>Gunneridae</taxon>
        <taxon>Pentapetalae</taxon>
        <taxon>rosids</taxon>
        <taxon>fabids</taxon>
        <taxon>Malpighiales</taxon>
        <taxon>Salicaceae</taxon>
        <taxon>Saliceae</taxon>
        <taxon>Populus</taxon>
    </lineage>
</organism>
<dbReference type="EMBL" id="RCHU02000003">
    <property type="protein sequence ID" value="KAL3599119.1"/>
    <property type="molecule type" value="Genomic_DNA"/>
</dbReference>
<comment type="caution">
    <text evidence="1">The sequence shown here is derived from an EMBL/GenBank/DDBJ whole genome shotgun (WGS) entry which is preliminary data.</text>
</comment>
<reference evidence="1 2" key="1">
    <citation type="journal article" date="2024" name="Plant Biotechnol. J.">
        <title>Genome and CRISPR/Cas9 system of a widespread forest tree (Populus alba) in the world.</title>
        <authorList>
            <person name="Liu Y.J."/>
            <person name="Jiang P.F."/>
            <person name="Han X.M."/>
            <person name="Li X.Y."/>
            <person name="Wang H.M."/>
            <person name="Wang Y.J."/>
            <person name="Wang X.X."/>
            <person name="Zeng Q.Y."/>
        </authorList>
    </citation>
    <scope>NUCLEOTIDE SEQUENCE [LARGE SCALE GENOMIC DNA]</scope>
    <source>
        <strain evidence="2">cv. PAL-ZL1</strain>
    </source>
</reference>
<evidence type="ECO:0000313" key="2">
    <source>
        <dbReference type="Proteomes" id="UP000309997"/>
    </source>
</evidence>
<proteinExistence type="predicted"/>
<keyword evidence="2" id="KW-1185">Reference proteome</keyword>
<name>A0ACC4CMD0_POPAL</name>
<dbReference type="Proteomes" id="UP000309997">
    <property type="component" value="Unassembled WGS sequence"/>
</dbReference>
<evidence type="ECO:0000313" key="1">
    <source>
        <dbReference type="EMBL" id="KAL3599119.1"/>
    </source>
</evidence>
<protein>
    <submittedName>
        <fullName evidence="1">Uncharacterized protein</fullName>
    </submittedName>
</protein>
<accession>A0ACC4CMD0</accession>